<dbReference type="Pfam" id="PF07277">
    <property type="entry name" value="SapC"/>
    <property type="match status" value="1"/>
</dbReference>
<comment type="caution">
    <text evidence="1">The sequence shown here is derived from an EMBL/GenBank/DDBJ whole genome shotgun (WGS) entry which is preliminary data.</text>
</comment>
<sequence>MSKIVPLHKDRHRDLKVEPALNVDAARSQHMLPLIAQEFVAASTEFPIVFVKHAETGQFQPVLLLGLQAGENLYLNAADWSSLFIPGCIRNQPFKLVQNDADREQLMVGVDEASIQLQTDRGERLFEDDGTESRYLQHRKQALVDYYDGEQVTRAFVGRLADAGLLTARSLVVEVQGDKAEIDGIYVIDEKRVNELPDTAFNELRRRGFLAPIYAHLISLQQVRHLSRRKEALSL</sequence>
<protein>
    <submittedName>
        <fullName evidence="1">SapC family protein</fullName>
    </submittedName>
</protein>
<accession>A0A545TNW9</accession>
<gene>
    <name evidence="1" type="ORF">FKG94_12965</name>
</gene>
<dbReference type="Proteomes" id="UP000319732">
    <property type="component" value="Unassembled WGS sequence"/>
</dbReference>
<reference evidence="1 2" key="1">
    <citation type="submission" date="2019-06" db="EMBL/GenBank/DDBJ databases">
        <title>Whole genome sequence for Cellvibrionaceae sp. R142.</title>
        <authorList>
            <person name="Wang G."/>
        </authorList>
    </citation>
    <scope>NUCLEOTIDE SEQUENCE [LARGE SCALE GENOMIC DNA]</scope>
    <source>
        <strain evidence="1 2">R142</strain>
    </source>
</reference>
<dbReference type="OrthoDB" id="9806524at2"/>
<proteinExistence type="predicted"/>
<organism evidence="1 2">
    <name type="scientific">Exilibacterium tricleocarpae</name>
    <dbReference type="NCBI Taxonomy" id="2591008"/>
    <lineage>
        <taxon>Bacteria</taxon>
        <taxon>Pseudomonadati</taxon>
        <taxon>Pseudomonadota</taxon>
        <taxon>Gammaproteobacteria</taxon>
        <taxon>Cellvibrionales</taxon>
        <taxon>Cellvibrionaceae</taxon>
        <taxon>Exilibacterium</taxon>
    </lineage>
</organism>
<name>A0A545TNW9_9GAMM</name>
<keyword evidence="2" id="KW-1185">Reference proteome</keyword>
<evidence type="ECO:0000313" key="1">
    <source>
        <dbReference type="EMBL" id="TQV78920.1"/>
    </source>
</evidence>
<evidence type="ECO:0000313" key="2">
    <source>
        <dbReference type="Proteomes" id="UP000319732"/>
    </source>
</evidence>
<dbReference type="RefSeq" id="WP_142904755.1">
    <property type="nucleotide sequence ID" value="NZ_ML660093.1"/>
</dbReference>
<dbReference type="EMBL" id="VHSG01000012">
    <property type="protein sequence ID" value="TQV78920.1"/>
    <property type="molecule type" value="Genomic_DNA"/>
</dbReference>
<dbReference type="InterPro" id="IPR010836">
    <property type="entry name" value="SapC"/>
</dbReference>
<dbReference type="AlphaFoldDB" id="A0A545TNW9"/>